<dbReference type="Gramene" id="Bo01019s010.1">
    <property type="protein sequence ID" value="Bo01019s010.1"/>
    <property type="gene ID" value="Bo01019s010"/>
</dbReference>
<organism evidence="1 2">
    <name type="scientific">Brassica oleracea var. oleracea</name>
    <dbReference type="NCBI Taxonomy" id="109376"/>
    <lineage>
        <taxon>Eukaryota</taxon>
        <taxon>Viridiplantae</taxon>
        <taxon>Streptophyta</taxon>
        <taxon>Embryophyta</taxon>
        <taxon>Tracheophyta</taxon>
        <taxon>Spermatophyta</taxon>
        <taxon>Magnoliopsida</taxon>
        <taxon>eudicotyledons</taxon>
        <taxon>Gunneridae</taxon>
        <taxon>Pentapetalae</taxon>
        <taxon>rosids</taxon>
        <taxon>malvids</taxon>
        <taxon>Brassicales</taxon>
        <taxon>Brassicaceae</taxon>
        <taxon>Brassiceae</taxon>
        <taxon>Brassica</taxon>
    </lineage>
</organism>
<dbReference type="Proteomes" id="UP000032141">
    <property type="component" value="Unassembled WGS sequence"/>
</dbReference>
<keyword evidence="2" id="KW-1185">Reference proteome</keyword>
<evidence type="ECO:0000313" key="1">
    <source>
        <dbReference type="EnsemblPlants" id="Bo01019s010.1"/>
    </source>
</evidence>
<accession>A0A0D2ZSZ6</accession>
<reference evidence="1" key="1">
    <citation type="journal article" date="2014" name="Genome Biol.">
        <title>Transcriptome and methylome profiling reveals relics of genome dominance in the mesopolyploid Brassica oleracea.</title>
        <authorList>
            <person name="Parkin I.A."/>
            <person name="Koh C."/>
            <person name="Tang H."/>
            <person name="Robinson S.J."/>
            <person name="Kagale S."/>
            <person name="Clarke W.E."/>
            <person name="Town C.D."/>
            <person name="Nixon J."/>
            <person name="Krishnakumar V."/>
            <person name="Bidwell S.L."/>
            <person name="Denoeud F."/>
            <person name="Belcram H."/>
            <person name="Links M.G."/>
            <person name="Just J."/>
            <person name="Clarke C."/>
            <person name="Bender T."/>
            <person name="Huebert T."/>
            <person name="Mason A.S."/>
            <person name="Pires J.C."/>
            <person name="Barker G."/>
            <person name="Moore J."/>
            <person name="Walley P.G."/>
            <person name="Manoli S."/>
            <person name="Batley J."/>
            <person name="Edwards D."/>
            <person name="Nelson M.N."/>
            <person name="Wang X."/>
            <person name="Paterson A.H."/>
            <person name="King G."/>
            <person name="Bancroft I."/>
            <person name="Chalhoub B."/>
            <person name="Sharpe A.G."/>
        </authorList>
    </citation>
    <scope>NUCLEOTIDE SEQUENCE [LARGE SCALE GENOMIC DNA]</scope>
    <source>
        <strain evidence="1">cv. TO1000</strain>
    </source>
</reference>
<dbReference type="AlphaFoldDB" id="A0A0D2ZSZ6"/>
<dbReference type="EnsemblPlants" id="Bo01019s010.1">
    <property type="protein sequence ID" value="Bo01019s010.1"/>
    <property type="gene ID" value="Bo01019s010"/>
</dbReference>
<evidence type="ECO:0000313" key="2">
    <source>
        <dbReference type="Proteomes" id="UP000032141"/>
    </source>
</evidence>
<name>A0A0D2ZSZ6_BRAOL</name>
<sequence length="49" mass="5729">MFSNVFDTMEGLKKRKSSQLQIYGKVHSSGEKTTKKEWPMLLEIKGRVR</sequence>
<dbReference type="HOGENOM" id="CLU_3144852_0_0_1"/>
<protein>
    <submittedName>
        <fullName evidence="1">Uncharacterized protein</fullName>
    </submittedName>
</protein>
<reference evidence="1" key="2">
    <citation type="submission" date="2015-06" db="UniProtKB">
        <authorList>
            <consortium name="EnsemblPlants"/>
        </authorList>
    </citation>
    <scope>IDENTIFICATION</scope>
</reference>
<proteinExistence type="predicted"/>